<evidence type="ECO:0000256" key="17">
    <source>
        <dbReference type="SAM" id="Phobius"/>
    </source>
</evidence>
<comment type="similarity">
    <text evidence="11">Belongs to the SEDS family. FtsW subfamily.</text>
</comment>
<evidence type="ECO:0000256" key="10">
    <source>
        <dbReference type="ARBA" id="ARBA00033270"/>
    </source>
</evidence>
<feature type="transmembrane region" description="Helical" evidence="17">
    <location>
        <begin position="78"/>
        <end position="95"/>
    </location>
</feature>
<feature type="transmembrane region" description="Helical" evidence="17">
    <location>
        <begin position="360"/>
        <end position="379"/>
    </location>
</feature>
<protein>
    <recommendedName>
        <fullName evidence="12">Probable peptidoglycan glycosyltransferase FtsW</fullName>
        <ecNumber evidence="14">2.4.99.28</ecNumber>
    </recommendedName>
    <alternativeName>
        <fullName evidence="13">Cell division protein FtsW</fullName>
    </alternativeName>
    <alternativeName>
        <fullName evidence="10">Cell wall polymerase</fullName>
    </alternativeName>
    <alternativeName>
        <fullName evidence="9">Peptidoglycan polymerase</fullName>
    </alternativeName>
</protein>
<evidence type="ECO:0000256" key="15">
    <source>
        <dbReference type="ARBA" id="ARBA00049902"/>
    </source>
</evidence>
<evidence type="ECO:0000256" key="6">
    <source>
        <dbReference type="ARBA" id="ARBA00022984"/>
    </source>
</evidence>
<dbReference type="Proteomes" id="UP001370590">
    <property type="component" value="Unassembled WGS sequence"/>
</dbReference>
<name>A0ABU8SND7_9LACO</name>
<comment type="subcellular location">
    <subcellularLocation>
        <location evidence="1">Membrane</location>
        <topology evidence="1">Multi-pass membrane protein</topology>
    </subcellularLocation>
</comment>
<comment type="function">
    <text evidence="16">Peptidoglycan polymerase that is essential for cell division.</text>
</comment>
<keyword evidence="4 17" id="KW-0812">Transmembrane</keyword>
<feature type="transmembrane region" description="Helical" evidence="17">
    <location>
        <begin position="327"/>
        <end position="354"/>
    </location>
</feature>
<keyword evidence="3" id="KW-0808">Transferase</keyword>
<evidence type="ECO:0000256" key="1">
    <source>
        <dbReference type="ARBA" id="ARBA00004141"/>
    </source>
</evidence>
<dbReference type="PANTHER" id="PTHR30474:SF2">
    <property type="entry name" value="PEPTIDOGLYCAN GLYCOSYLTRANSFERASE FTSW-RELATED"/>
    <property type="match status" value="1"/>
</dbReference>
<evidence type="ECO:0000256" key="9">
    <source>
        <dbReference type="ARBA" id="ARBA00032370"/>
    </source>
</evidence>
<feature type="transmembrane region" description="Helical" evidence="17">
    <location>
        <begin position="48"/>
        <end position="66"/>
    </location>
</feature>
<keyword evidence="6" id="KW-0573">Peptidoglycan synthesis</keyword>
<sequence>MGLKEKIKDLDYYIVIPYAVLCVIGIIMVFSASSNISMQNGGTANSYLWKQISYVILGTFFAIWLYICRNKWLRKGHILRILSILFFLVFIFLKFKGQAINGSPGWFNLFGFGIQPAEFVKFYFIVLYAYTFSRDEKDPSIYDNWYTFRTHHNFIFLMTALILFIIFFLPDLGGMLINFTIVLVMILSSGISYRRATRILVGLLAAAFGILYLVAFGPLKSSKLLQSNYMMQRVLAFSDPFAHANGVGQQLVNSYYAISNGGLFGTGIGNSIQKTGYLPEPNTDFIMAIIAEELGLIGVITIIVLLFIIVGRILYLGMHTNDSYGTLICYGTATYIVVQTYFNVGGVTGILPITGVTFPFISYGGSSMITLCLCLGLVLKVSRRYKIQRKNMLKG</sequence>
<evidence type="ECO:0000256" key="11">
    <source>
        <dbReference type="ARBA" id="ARBA00038053"/>
    </source>
</evidence>
<keyword evidence="7 17" id="KW-1133">Transmembrane helix</keyword>
<feature type="transmembrane region" description="Helical" evidence="17">
    <location>
        <begin position="294"/>
        <end position="315"/>
    </location>
</feature>
<keyword evidence="8 17" id="KW-0472">Membrane</keyword>
<dbReference type="InterPro" id="IPR001182">
    <property type="entry name" value="FtsW/RodA"/>
</dbReference>
<keyword evidence="5" id="KW-0133">Cell shape</keyword>
<evidence type="ECO:0000313" key="19">
    <source>
        <dbReference type="Proteomes" id="UP001370590"/>
    </source>
</evidence>
<feature type="transmembrane region" description="Helical" evidence="17">
    <location>
        <begin position="107"/>
        <end position="130"/>
    </location>
</feature>
<evidence type="ECO:0000256" key="12">
    <source>
        <dbReference type="ARBA" id="ARBA00041185"/>
    </source>
</evidence>
<feature type="transmembrane region" description="Helical" evidence="17">
    <location>
        <begin position="12"/>
        <end position="36"/>
    </location>
</feature>
<feature type="transmembrane region" description="Helical" evidence="17">
    <location>
        <begin position="151"/>
        <end position="169"/>
    </location>
</feature>
<gene>
    <name evidence="18" type="ORF">R4146_06280</name>
</gene>
<evidence type="ECO:0000256" key="4">
    <source>
        <dbReference type="ARBA" id="ARBA00022692"/>
    </source>
</evidence>
<comment type="caution">
    <text evidence="18">The sequence shown here is derived from an EMBL/GenBank/DDBJ whole genome shotgun (WGS) entry which is preliminary data.</text>
</comment>
<accession>A0ABU8SND7</accession>
<evidence type="ECO:0000256" key="5">
    <source>
        <dbReference type="ARBA" id="ARBA00022960"/>
    </source>
</evidence>
<dbReference type="Pfam" id="PF01098">
    <property type="entry name" value="FTSW_RODA_SPOVE"/>
    <property type="match status" value="1"/>
</dbReference>
<dbReference type="RefSeq" id="WP_339960569.1">
    <property type="nucleotide sequence ID" value="NZ_JAWMWH010000001.1"/>
</dbReference>
<dbReference type="EC" id="2.4.99.28" evidence="14"/>
<evidence type="ECO:0000256" key="16">
    <source>
        <dbReference type="ARBA" id="ARBA00049966"/>
    </source>
</evidence>
<feature type="transmembrane region" description="Helical" evidence="17">
    <location>
        <begin position="200"/>
        <end position="219"/>
    </location>
</feature>
<evidence type="ECO:0000313" key="18">
    <source>
        <dbReference type="EMBL" id="MEJ6400767.1"/>
    </source>
</evidence>
<evidence type="ECO:0000256" key="7">
    <source>
        <dbReference type="ARBA" id="ARBA00022989"/>
    </source>
</evidence>
<comment type="catalytic activity">
    <reaction evidence="15">
        <text>[GlcNAc-(1-&gt;4)-Mur2Ac(oyl-L-Ala-gamma-D-Glu-L-Lys-D-Ala-D-Ala)](n)-di-trans,octa-cis-undecaprenyl diphosphate + beta-D-GlcNAc-(1-&gt;4)-Mur2Ac(oyl-L-Ala-gamma-D-Glu-L-Lys-D-Ala-D-Ala)-di-trans,octa-cis-undecaprenyl diphosphate = [GlcNAc-(1-&gt;4)-Mur2Ac(oyl-L-Ala-gamma-D-Glu-L-Lys-D-Ala-D-Ala)](n+1)-di-trans,octa-cis-undecaprenyl diphosphate + di-trans,octa-cis-undecaprenyl diphosphate + H(+)</text>
        <dbReference type="Rhea" id="RHEA:23708"/>
        <dbReference type="Rhea" id="RHEA-COMP:9602"/>
        <dbReference type="Rhea" id="RHEA-COMP:9603"/>
        <dbReference type="ChEBI" id="CHEBI:15378"/>
        <dbReference type="ChEBI" id="CHEBI:58405"/>
        <dbReference type="ChEBI" id="CHEBI:60033"/>
        <dbReference type="ChEBI" id="CHEBI:78435"/>
        <dbReference type="EC" id="2.4.99.28"/>
    </reaction>
</comment>
<organism evidence="18 19">
    <name type="scientific">Nicoliella lavandulae</name>
    <dbReference type="NCBI Taxonomy" id="3082954"/>
    <lineage>
        <taxon>Bacteria</taxon>
        <taxon>Bacillati</taxon>
        <taxon>Bacillota</taxon>
        <taxon>Bacilli</taxon>
        <taxon>Lactobacillales</taxon>
        <taxon>Lactobacillaceae</taxon>
        <taxon>Nicoliella</taxon>
    </lineage>
</organism>
<evidence type="ECO:0000256" key="13">
    <source>
        <dbReference type="ARBA" id="ARBA00041418"/>
    </source>
</evidence>
<keyword evidence="2" id="KW-0328">Glycosyltransferase</keyword>
<dbReference type="InterPro" id="IPR018365">
    <property type="entry name" value="Cell_cycle_FtsW-rel_CS"/>
</dbReference>
<dbReference type="PROSITE" id="PS00428">
    <property type="entry name" value="FTSW_RODA_SPOVE"/>
    <property type="match status" value="1"/>
</dbReference>
<reference evidence="18 19" key="1">
    <citation type="submission" date="2023-10" db="EMBL/GenBank/DDBJ databases">
        <title>Nicoliella lavandulae sp. nov. isolated from Lavandula angustifolia flowers.</title>
        <authorList>
            <person name="Alcantara C."/>
            <person name="Zuniga M."/>
            <person name="Landete J.M."/>
            <person name="Monedero V."/>
        </authorList>
    </citation>
    <scope>NUCLEOTIDE SEQUENCE [LARGE SCALE GENOMIC DNA]</scope>
    <source>
        <strain evidence="18 19">Es01</strain>
    </source>
</reference>
<evidence type="ECO:0000256" key="3">
    <source>
        <dbReference type="ARBA" id="ARBA00022679"/>
    </source>
</evidence>
<keyword evidence="19" id="KW-1185">Reference proteome</keyword>
<dbReference type="PANTHER" id="PTHR30474">
    <property type="entry name" value="CELL CYCLE PROTEIN"/>
    <property type="match status" value="1"/>
</dbReference>
<dbReference type="EMBL" id="JAWMWH010000001">
    <property type="protein sequence ID" value="MEJ6400767.1"/>
    <property type="molecule type" value="Genomic_DNA"/>
</dbReference>
<feature type="transmembrane region" description="Helical" evidence="17">
    <location>
        <begin position="175"/>
        <end position="193"/>
    </location>
</feature>
<proteinExistence type="inferred from homology"/>
<evidence type="ECO:0000256" key="8">
    <source>
        <dbReference type="ARBA" id="ARBA00023136"/>
    </source>
</evidence>
<evidence type="ECO:0000256" key="14">
    <source>
        <dbReference type="ARBA" id="ARBA00044770"/>
    </source>
</evidence>
<evidence type="ECO:0000256" key="2">
    <source>
        <dbReference type="ARBA" id="ARBA00022676"/>
    </source>
</evidence>